<keyword evidence="3" id="KW-1003">Cell membrane</keyword>
<comment type="cofactor">
    <cofactor evidence="18">
        <name>Mg(2+)</name>
        <dbReference type="ChEBI" id="CHEBI:18420"/>
    </cofactor>
    <text evidence="18">Mn(2+), Zn(2+), Cd(2+) and Co(2+) support activity to lesser extents.</text>
</comment>
<evidence type="ECO:0000256" key="3">
    <source>
        <dbReference type="ARBA" id="ARBA00022475"/>
    </source>
</evidence>
<evidence type="ECO:0000256" key="19">
    <source>
        <dbReference type="SAM" id="Phobius"/>
    </source>
</evidence>
<name>A0AA41ZGT0_9SPHN</name>
<keyword evidence="8 20" id="KW-0418">Kinase</keyword>
<evidence type="ECO:0000256" key="12">
    <source>
        <dbReference type="ARBA" id="ARBA00023136"/>
    </source>
</evidence>
<dbReference type="Gene3D" id="1.10.287.3610">
    <property type="match status" value="1"/>
</dbReference>
<dbReference type="RefSeq" id="WP_265269033.1">
    <property type="nucleotide sequence ID" value="NZ_JANFAV010000007.1"/>
</dbReference>
<dbReference type="EMBL" id="JANFAV010000007">
    <property type="protein sequence ID" value="MCW6535423.1"/>
    <property type="molecule type" value="Genomic_DNA"/>
</dbReference>
<feature type="active site" description="Proton acceptor" evidence="15">
    <location>
        <position position="71"/>
    </location>
</feature>
<keyword evidence="14" id="KW-1208">Phospholipid metabolism</keyword>
<comment type="caution">
    <text evidence="20">The sequence shown here is derived from an EMBL/GenBank/DDBJ whole genome shotgun (WGS) entry which is preliminary data.</text>
</comment>
<dbReference type="GO" id="GO:0005886">
    <property type="term" value="C:plasma membrane"/>
    <property type="evidence" value="ECO:0007669"/>
    <property type="project" value="UniProtKB-SubCell"/>
</dbReference>
<dbReference type="Proteomes" id="UP001165565">
    <property type="component" value="Unassembled WGS sequence"/>
</dbReference>
<protein>
    <submittedName>
        <fullName evidence="20">Diacylglycerol kinase family protein</fullName>
    </submittedName>
</protein>
<keyword evidence="11" id="KW-0443">Lipid metabolism</keyword>
<dbReference type="InterPro" id="IPR000829">
    <property type="entry name" value="DAGK"/>
</dbReference>
<feature type="binding site" evidence="17">
    <location>
        <position position="30"/>
    </location>
    <ligand>
        <name>ATP</name>
        <dbReference type="ChEBI" id="CHEBI:30616"/>
    </ligand>
</feature>
<keyword evidence="18" id="KW-0479">Metal-binding</keyword>
<comment type="similarity">
    <text evidence="2">Belongs to the bacterial diacylglycerol kinase family.</text>
</comment>
<keyword evidence="5" id="KW-0808">Transferase</keyword>
<proteinExistence type="inferred from homology"/>
<feature type="binding site" evidence="17">
    <location>
        <position position="78"/>
    </location>
    <ligand>
        <name>ATP</name>
        <dbReference type="ChEBI" id="CHEBI:30616"/>
    </ligand>
</feature>
<dbReference type="Pfam" id="PF01219">
    <property type="entry name" value="DAGK_prokar"/>
    <property type="match status" value="1"/>
</dbReference>
<dbReference type="InterPro" id="IPR036945">
    <property type="entry name" value="DAGK_sf"/>
</dbReference>
<keyword evidence="4" id="KW-0444">Lipid biosynthesis</keyword>
<comment type="subcellular location">
    <subcellularLocation>
        <location evidence="1">Cell membrane</location>
        <topology evidence="1">Multi-pass membrane protein</topology>
    </subcellularLocation>
</comment>
<feature type="binding site" evidence="18">
    <location>
        <position position="30"/>
    </location>
    <ligand>
        <name>a divalent metal cation</name>
        <dbReference type="ChEBI" id="CHEBI:60240"/>
    </ligand>
</feature>
<keyword evidence="12 19" id="KW-0472">Membrane</keyword>
<evidence type="ECO:0000256" key="13">
    <source>
        <dbReference type="ARBA" id="ARBA00023209"/>
    </source>
</evidence>
<dbReference type="AlphaFoldDB" id="A0AA41ZGT0"/>
<accession>A0AA41ZGT0</accession>
<evidence type="ECO:0000256" key="4">
    <source>
        <dbReference type="ARBA" id="ARBA00022516"/>
    </source>
</evidence>
<evidence type="ECO:0000256" key="16">
    <source>
        <dbReference type="PIRSR" id="PIRSR600829-2"/>
    </source>
</evidence>
<keyword evidence="7 17" id="KW-0547">Nucleotide-binding</keyword>
<dbReference type="InterPro" id="IPR033717">
    <property type="entry name" value="UDPK"/>
</dbReference>
<evidence type="ECO:0000256" key="9">
    <source>
        <dbReference type="ARBA" id="ARBA00022840"/>
    </source>
</evidence>
<feature type="binding site" evidence="18">
    <location>
        <position position="78"/>
    </location>
    <ligand>
        <name>a divalent metal cation</name>
        <dbReference type="ChEBI" id="CHEBI:60240"/>
    </ligand>
</feature>
<dbReference type="GO" id="GO:0008654">
    <property type="term" value="P:phospholipid biosynthetic process"/>
    <property type="evidence" value="ECO:0007669"/>
    <property type="project" value="UniProtKB-KW"/>
</dbReference>
<evidence type="ECO:0000256" key="5">
    <source>
        <dbReference type="ARBA" id="ARBA00022679"/>
    </source>
</evidence>
<evidence type="ECO:0000256" key="2">
    <source>
        <dbReference type="ARBA" id="ARBA00005967"/>
    </source>
</evidence>
<evidence type="ECO:0000256" key="7">
    <source>
        <dbReference type="ARBA" id="ARBA00022741"/>
    </source>
</evidence>
<reference evidence="20" key="1">
    <citation type="submission" date="2022-06" db="EMBL/GenBank/DDBJ databases">
        <title>Sphingomonas sp. nov. isolated from rhizosphere soil of tomato.</title>
        <authorList>
            <person name="Dong H."/>
            <person name="Gao R."/>
        </authorList>
    </citation>
    <scope>NUCLEOTIDE SEQUENCE</scope>
    <source>
        <strain evidence="20">MMSM24</strain>
    </source>
</reference>
<evidence type="ECO:0000256" key="11">
    <source>
        <dbReference type="ARBA" id="ARBA00023098"/>
    </source>
</evidence>
<evidence type="ECO:0000256" key="15">
    <source>
        <dbReference type="PIRSR" id="PIRSR600829-1"/>
    </source>
</evidence>
<dbReference type="GO" id="GO:0046872">
    <property type="term" value="F:metal ion binding"/>
    <property type="evidence" value="ECO:0007669"/>
    <property type="project" value="UniProtKB-KW"/>
</dbReference>
<keyword evidence="6 19" id="KW-0812">Transmembrane</keyword>
<organism evidence="20 21">
    <name type="scientific">Sphingomonas lycopersici</name>
    <dbReference type="NCBI Taxonomy" id="2951807"/>
    <lineage>
        <taxon>Bacteria</taxon>
        <taxon>Pseudomonadati</taxon>
        <taxon>Pseudomonadota</taxon>
        <taxon>Alphaproteobacteria</taxon>
        <taxon>Sphingomonadales</taxon>
        <taxon>Sphingomonadaceae</taxon>
        <taxon>Sphingomonas</taxon>
    </lineage>
</organism>
<keyword evidence="18" id="KW-0460">Magnesium</keyword>
<keyword evidence="9 17" id="KW-0067">ATP-binding</keyword>
<evidence type="ECO:0000313" key="21">
    <source>
        <dbReference type="Proteomes" id="UP001165565"/>
    </source>
</evidence>
<feature type="binding site" evidence="17">
    <location>
        <begin position="96"/>
        <end position="97"/>
    </location>
    <ligand>
        <name>ATP</name>
        <dbReference type="ChEBI" id="CHEBI:30616"/>
    </ligand>
</feature>
<sequence length="127" mass="13396">MARSTAQVVAGRKQSIVHAIRGLRLLVREEANARVHVAATLLAVLAGSTAHVSFAEWRWLALACALVWSAEAFNTAIERVCDRLSRDHDPLIGAAKDVAAGAVLVAALAAGAIGASIFLPHLMGFFE</sequence>
<evidence type="ECO:0000256" key="17">
    <source>
        <dbReference type="PIRSR" id="PIRSR600829-3"/>
    </source>
</evidence>
<evidence type="ECO:0000256" key="14">
    <source>
        <dbReference type="ARBA" id="ARBA00023264"/>
    </source>
</evidence>
<keyword evidence="21" id="KW-1185">Reference proteome</keyword>
<feature type="transmembrane region" description="Helical" evidence="19">
    <location>
        <begin position="98"/>
        <end position="119"/>
    </location>
</feature>
<gene>
    <name evidence="20" type="ORF">NEE01_11580</name>
</gene>
<evidence type="ECO:0000313" key="20">
    <source>
        <dbReference type="EMBL" id="MCW6535423.1"/>
    </source>
</evidence>
<evidence type="ECO:0000256" key="1">
    <source>
        <dbReference type="ARBA" id="ARBA00004651"/>
    </source>
</evidence>
<evidence type="ECO:0000256" key="18">
    <source>
        <dbReference type="PIRSR" id="PIRSR600829-4"/>
    </source>
</evidence>
<dbReference type="GO" id="GO:0005524">
    <property type="term" value="F:ATP binding"/>
    <property type="evidence" value="ECO:0007669"/>
    <property type="project" value="UniProtKB-KW"/>
</dbReference>
<keyword evidence="13" id="KW-0594">Phospholipid biosynthesis</keyword>
<dbReference type="PANTHER" id="PTHR34299">
    <property type="entry name" value="DIACYLGLYCEROL KINASE"/>
    <property type="match status" value="1"/>
</dbReference>
<dbReference type="GO" id="GO:0016301">
    <property type="term" value="F:kinase activity"/>
    <property type="evidence" value="ECO:0007669"/>
    <property type="project" value="UniProtKB-KW"/>
</dbReference>
<evidence type="ECO:0000256" key="8">
    <source>
        <dbReference type="ARBA" id="ARBA00022777"/>
    </source>
</evidence>
<evidence type="ECO:0000256" key="10">
    <source>
        <dbReference type="ARBA" id="ARBA00022989"/>
    </source>
</evidence>
<evidence type="ECO:0000256" key="6">
    <source>
        <dbReference type="ARBA" id="ARBA00022692"/>
    </source>
</evidence>
<keyword evidence="10 19" id="KW-1133">Transmembrane helix</keyword>
<dbReference type="CDD" id="cd14265">
    <property type="entry name" value="UDPK_IM_like"/>
    <property type="match status" value="1"/>
</dbReference>
<dbReference type="PANTHER" id="PTHR34299:SF1">
    <property type="entry name" value="DIACYLGLYCEROL KINASE"/>
    <property type="match status" value="1"/>
</dbReference>
<feature type="binding site" evidence="16">
    <location>
        <position position="71"/>
    </location>
    <ligand>
        <name>substrate</name>
    </ligand>
</feature>